<sequence length="102" mass="11326">MREATKKEKDDDDESDEVDEETQKMLITMTDDGDDGDSCIATGHGRLDPAMARCEMCSQLQHATLLARRWPCCCCCLRATKAEPGRDSVFDLQLTGRQTVPG</sequence>
<proteinExistence type="predicted"/>
<gene>
    <name evidence="2" type="ORF">H103_01992</name>
</gene>
<dbReference type="AlphaFoldDB" id="A0A022WAP7"/>
<evidence type="ECO:0000256" key="1">
    <source>
        <dbReference type="SAM" id="MobiDB-lite"/>
    </source>
</evidence>
<dbReference type="Proteomes" id="UP000023758">
    <property type="component" value="Unassembled WGS sequence"/>
</dbReference>
<dbReference type="EMBL" id="KK207750">
    <property type="protein sequence ID" value="EZF55457.1"/>
    <property type="molecule type" value="Genomic_DNA"/>
</dbReference>
<reference evidence="2" key="1">
    <citation type="submission" date="2014-02" db="EMBL/GenBank/DDBJ databases">
        <title>The Genome Sequence of Trichophyton rubrum (morphotype fischeri) CBS 288.86.</title>
        <authorList>
            <consortium name="The Broad Institute Genomics Platform"/>
            <person name="Cuomo C.A."/>
            <person name="White T.C."/>
            <person name="Graser Y."/>
            <person name="Martinez-Rossi N."/>
            <person name="Heitman J."/>
            <person name="Young S.K."/>
            <person name="Zeng Q."/>
            <person name="Gargeya S."/>
            <person name="Abouelleil A."/>
            <person name="Alvarado L."/>
            <person name="Chapman S.B."/>
            <person name="Gainer-Dewar J."/>
            <person name="Goldberg J."/>
            <person name="Griggs A."/>
            <person name="Gujja S."/>
            <person name="Hansen M."/>
            <person name="Howarth C."/>
            <person name="Imamovic A."/>
            <person name="Larimer J."/>
            <person name="Martinez D."/>
            <person name="Murphy C."/>
            <person name="Pearson M.D."/>
            <person name="Persinoti G."/>
            <person name="Poon T."/>
            <person name="Priest M."/>
            <person name="Roberts A.D."/>
            <person name="Saif S."/>
            <person name="Shea T.D."/>
            <person name="Sykes S.N."/>
            <person name="Wortman J."/>
            <person name="Nusbaum C."/>
            <person name="Birren B."/>
        </authorList>
    </citation>
    <scope>NUCLEOTIDE SEQUENCE [LARGE SCALE GENOMIC DNA]</scope>
    <source>
        <strain evidence="2">CBS 288.86</strain>
    </source>
</reference>
<feature type="compositionally biased region" description="Acidic residues" evidence="1">
    <location>
        <begin position="10"/>
        <end position="20"/>
    </location>
</feature>
<organism evidence="2">
    <name type="scientific">Trichophyton rubrum CBS 288.86</name>
    <dbReference type="NCBI Taxonomy" id="1215330"/>
    <lineage>
        <taxon>Eukaryota</taxon>
        <taxon>Fungi</taxon>
        <taxon>Dikarya</taxon>
        <taxon>Ascomycota</taxon>
        <taxon>Pezizomycotina</taxon>
        <taxon>Eurotiomycetes</taxon>
        <taxon>Eurotiomycetidae</taxon>
        <taxon>Onygenales</taxon>
        <taxon>Arthrodermataceae</taxon>
        <taxon>Trichophyton</taxon>
    </lineage>
</organism>
<dbReference type="HOGENOM" id="CLU_2279461_0_0_1"/>
<accession>A0A022WAP7</accession>
<name>A0A022WAP7_TRIRU</name>
<protein>
    <submittedName>
        <fullName evidence="2">Uncharacterized protein</fullName>
    </submittedName>
</protein>
<evidence type="ECO:0000313" key="2">
    <source>
        <dbReference type="EMBL" id="EZF55457.1"/>
    </source>
</evidence>
<feature type="region of interest" description="Disordered" evidence="1">
    <location>
        <begin position="1"/>
        <end position="31"/>
    </location>
</feature>